<dbReference type="Pfam" id="PF13563">
    <property type="entry name" value="2_5_RNA_ligase2"/>
    <property type="match status" value="1"/>
</dbReference>
<dbReference type="KEGG" id="tcu:Tcur_0139"/>
<gene>
    <name evidence="1" type="ordered locus">Tcur_0139</name>
</gene>
<dbReference type="SUPFAM" id="SSF55144">
    <property type="entry name" value="LigT-like"/>
    <property type="match status" value="1"/>
</dbReference>
<organism evidence="1 2">
    <name type="scientific">Thermomonospora curvata (strain ATCC 19995 / DSM 43183 / JCM 3096 / KCTC 9072 / NBRC 15933 / NCIMB 10081 / Henssen B9)</name>
    <dbReference type="NCBI Taxonomy" id="471852"/>
    <lineage>
        <taxon>Bacteria</taxon>
        <taxon>Bacillati</taxon>
        <taxon>Actinomycetota</taxon>
        <taxon>Actinomycetes</taxon>
        <taxon>Streptosporangiales</taxon>
        <taxon>Thermomonosporaceae</taxon>
        <taxon>Thermomonospora</taxon>
    </lineage>
</organism>
<dbReference type="EMBL" id="CP001738">
    <property type="protein sequence ID" value="ACY95746.1"/>
    <property type="molecule type" value="Genomic_DNA"/>
</dbReference>
<dbReference type="AlphaFoldDB" id="D1AED0"/>
<keyword evidence="2" id="KW-1185">Reference proteome</keyword>
<dbReference type="STRING" id="471852.Tcur_0139"/>
<dbReference type="Gene3D" id="3.90.1140.10">
    <property type="entry name" value="Cyclic phosphodiesterase"/>
    <property type="match status" value="1"/>
</dbReference>
<reference evidence="1 2" key="1">
    <citation type="journal article" date="2011" name="Stand. Genomic Sci.">
        <title>Complete genome sequence of Thermomonospora curvata type strain (B9).</title>
        <authorList>
            <person name="Chertkov O."/>
            <person name="Sikorski J."/>
            <person name="Nolan M."/>
            <person name="Lapidus A."/>
            <person name="Lucas S."/>
            <person name="Del Rio T.G."/>
            <person name="Tice H."/>
            <person name="Cheng J.F."/>
            <person name="Goodwin L."/>
            <person name="Pitluck S."/>
            <person name="Liolios K."/>
            <person name="Ivanova N."/>
            <person name="Mavromatis K."/>
            <person name="Mikhailova N."/>
            <person name="Ovchinnikova G."/>
            <person name="Pati A."/>
            <person name="Chen A."/>
            <person name="Palaniappan K."/>
            <person name="Djao O.D."/>
            <person name="Land M."/>
            <person name="Hauser L."/>
            <person name="Chang Y.J."/>
            <person name="Jeffries C.D."/>
            <person name="Brettin T."/>
            <person name="Han C."/>
            <person name="Detter J.C."/>
            <person name="Rohde M."/>
            <person name="Goker M."/>
            <person name="Woyke T."/>
            <person name="Bristow J."/>
            <person name="Eisen J.A."/>
            <person name="Markowitz V."/>
            <person name="Hugenholtz P."/>
            <person name="Klenk H.P."/>
            <person name="Kyrpides N.C."/>
        </authorList>
    </citation>
    <scope>NUCLEOTIDE SEQUENCE [LARGE SCALE GENOMIC DNA]</scope>
    <source>
        <strain evidence="2">ATCC 19995 / DSM 43183 / JCM 3096 / KCTC 9072 / NBRC 15933 / NCIMB 10081 / Henssen B9</strain>
    </source>
</reference>
<dbReference type="eggNOG" id="COG1514">
    <property type="taxonomic scope" value="Bacteria"/>
</dbReference>
<evidence type="ECO:0008006" key="3">
    <source>
        <dbReference type="Google" id="ProtNLM"/>
    </source>
</evidence>
<accession>D1AED0</accession>
<protein>
    <recommendedName>
        <fullName evidence="3">2'-5' RNA ligase</fullName>
    </recommendedName>
</protein>
<proteinExistence type="predicted"/>
<dbReference type="HOGENOM" id="CLU_103761_0_0_11"/>
<sequence>MLLWHLLVDDQPQVRELAGRFRERLAGLSGLDPVPDEWLHITTQIVGFADEIPRHEVTAMLTAVTQSLGKLPPITVRIGRVYVYLEGVAMGITPERALDPVREAIREGIAQTITTHHMDDLDDRPVWTPHVSVAYSNADGPTAPILKALADPPEPCEFTVRRAHLVEQVRDGHLYRWEPVAAVPLAGA</sequence>
<name>D1AED0_THECD</name>
<dbReference type="InterPro" id="IPR009097">
    <property type="entry name" value="Cyclic_Pdiesterase"/>
</dbReference>
<evidence type="ECO:0000313" key="2">
    <source>
        <dbReference type="Proteomes" id="UP000001918"/>
    </source>
</evidence>
<dbReference type="Proteomes" id="UP000001918">
    <property type="component" value="Chromosome"/>
</dbReference>
<evidence type="ECO:0000313" key="1">
    <source>
        <dbReference type="EMBL" id="ACY95746.1"/>
    </source>
</evidence>